<dbReference type="Proteomes" id="UP001501126">
    <property type="component" value="Unassembled WGS sequence"/>
</dbReference>
<dbReference type="PANTHER" id="PTHR43280">
    <property type="entry name" value="ARAC-FAMILY TRANSCRIPTIONAL REGULATOR"/>
    <property type="match status" value="1"/>
</dbReference>
<gene>
    <name evidence="6" type="ORF">GCM10009118_03490</name>
</gene>
<evidence type="ECO:0000256" key="3">
    <source>
        <dbReference type="ARBA" id="ARBA00023163"/>
    </source>
</evidence>
<dbReference type="PANTHER" id="PTHR43280:SF32">
    <property type="entry name" value="TRANSCRIPTIONAL REGULATORY PROTEIN"/>
    <property type="match status" value="1"/>
</dbReference>
<feature type="domain" description="HTH araC/xylS-type" evidence="5">
    <location>
        <begin position="10"/>
        <end position="115"/>
    </location>
</feature>
<evidence type="ECO:0000313" key="6">
    <source>
        <dbReference type="EMBL" id="GAA0873941.1"/>
    </source>
</evidence>
<dbReference type="EMBL" id="BAAAFH010000003">
    <property type="protein sequence ID" value="GAA0873941.1"/>
    <property type="molecule type" value="Genomic_DNA"/>
</dbReference>
<keyword evidence="1" id="KW-0805">Transcription regulation</keyword>
<dbReference type="SMART" id="SM00342">
    <property type="entry name" value="HTH_ARAC"/>
    <property type="match status" value="1"/>
</dbReference>
<dbReference type="SUPFAM" id="SSF46689">
    <property type="entry name" value="Homeodomain-like"/>
    <property type="match status" value="1"/>
</dbReference>
<dbReference type="RefSeq" id="WP_343784485.1">
    <property type="nucleotide sequence ID" value="NZ_BAAAFH010000003.1"/>
</dbReference>
<comment type="caution">
    <text evidence="6">The sequence shown here is derived from an EMBL/GenBank/DDBJ whole genome shotgun (WGS) entry which is preliminary data.</text>
</comment>
<evidence type="ECO:0000256" key="2">
    <source>
        <dbReference type="ARBA" id="ARBA00023125"/>
    </source>
</evidence>
<evidence type="ECO:0000313" key="7">
    <source>
        <dbReference type="Proteomes" id="UP001501126"/>
    </source>
</evidence>
<dbReference type="Gene3D" id="1.10.10.60">
    <property type="entry name" value="Homeodomain-like"/>
    <property type="match status" value="2"/>
</dbReference>
<reference evidence="7" key="1">
    <citation type="journal article" date="2019" name="Int. J. Syst. Evol. Microbiol.">
        <title>The Global Catalogue of Microorganisms (GCM) 10K type strain sequencing project: providing services to taxonomists for standard genome sequencing and annotation.</title>
        <authorList>
            <consortium name="The Broad Institute Genomics Platform"/>
            <consortium name="The Broad Institute Genome Sequencing Center for Infectious Disease"/>
            <person name="Wu L."/>
            <person name="Ma J."/>
        </authorList>
    </citation>
    <scope>NUCLEOTIDE SEQUENCE [LARGE SCALE GENOMIC DNA]</scope>
    <source>
        <strain evidence="7">JCM 16083</strain>
    </source>
</reference>
<evidence type="ECO:0000256" key="4">
    <source>
        <dbReference type="SAM" id="MobiDB-lite"/>
    </source>
</evidence>
<protein>
    <recommendedName>
        <fullName evidence="5">HTH araC/xylS-type domain-containing protein</fullName>
    </recommendedName>
</protein>
<proteinExistence type="predicted"/>
<dbReference type="InterPro" id="IPR009057">
    <property type="entry name" value="Homeodomain-like_sf"/>
</dbReference>
<dbReference type="PROSITE" id="PS01124">
    <property type="entry name" value="HTH_ARAC_FAMILY_2"/>
    <property type="match status" value="1"/>
</dbReference>
<keyword evidence="2" id="KW-0238">DNA-binding</keyword>
<keyword evidence="7" id="KW-1185">Reference proteome</keyword>
<feature type="region of interest" description="Disordered" evidence="4">
    <location>
        <begin position="107"/>
        <end position="129"/>
    </location>
</feature>
<dbReference type="Pfam" id="PF12833">
    <property type="entry name" value="HTH_18"/>
    <property type="match status" value="1"/>
</dbReference>
<sequence length="129" mass="14739">MIKRPEEITKEFTTILDNHLEKIVQGEVDDFLEIHDVAEIMHIHPTHLSNTIKATTGKSPCDICNEKTITVAKSLLNNPEQTIADIAYKLTFEPSNFTKYFKKHAGETPSAYRKHKFQSHKNSETLTSK</sequence>
<accession>A0ABP3XX63</accession>
<organism evidence="6 7">
    <name type="scientific">Wandonia haliotis</name>
    <dbReference type="NCBI Taxonomy" id="574963"/>
    <lineage>
        <taxon>Bacteria</taxon>
        <taxon>Pseudomonadati</taxon>
        <taxon>Bacteroidota</taxon>
        <taxon>Flavobacteriia</taxon>
        <taxon>Flavobacteriales</taxon>
        <taxon>Crocinitomicaceae</taxon>
        <taxon>Wandonia</taxon>
    </lineage>
</organism>
<keyword evidence="3" id="KW-0804">Transcription</keyword>
<evidence type="ECO:0000259" key="5">
    <source>
        <dbReference type="PROSITE" id="PS01124"/>
    </source>
</evidence>
<evidence type="ECO:0000256" key="1">
    <source>
        <dbReference type="ARBA" id="ARBA00023015"/>
    </source>
</evidence>
<name>A0ABP3XX63_9FLAO</name>
<dbReference type="InterPro" id="IPR018060">
    <property type="entry name" value="HTH_AraC"/>
</dbReference>